<comment type="caution">
    <text evidence="2">The sequence shown here is derived from an EMBL/GenBank/DDBJ whole genome shotgun (WGS) entry which is preliminary data.</text>
</comment>
<keyword evidence="1" id="KW-1133">Transmembrane helix</keyword>
<keyword evidence="1" id="KW-0812">Transmembrane</keyword>
<feature type="transmembrane region" description="Helical" evidence="1">
    <location>
        <begin position="12"/>
        <end position="33"/>
    </location>
</feature>
<proteinExistence type="predicted"/>
<dbReference type="Proteomes" id="UP000607397">
    <property type="component" value="Unassembled WGS sequence"/>
</dbReference>
<sequence length="61" mass="6642">MATKPSASWATRLFLGVLVLTLGVYILRGMAILSMMPGSVIWGLLLLTLVTGLWAALQRLR</sequence>
<protein>
    <recommendedName>
        <fullName evidence="4">DUF4175 domain-containing protein</fullName>
    </recommendedName>
</protein>
<reference evidence="2" key="1">
    <citation type="submission" date="2019-12" db="EMBL/GenBank/DDBJ databases">
        <title>High-Quality draft genome sequences of three cyanobacteria isolated from the limestone walls of the Old Cathedral of Coimbra.</title>
        <authorList>
            <person name="Tiago I."/>
            <person name="Soares F."/>
            <person name="Portugal A."/>
        </authorList>
    </citation>
    <scope>NUCLEOTIDE SEQUENCE [LARGE SCALE GENOMIC DNA]</scope>
    <source>
        <strain evidence="2">C</strain>
    </source>
</reference>
<organism evidence="2 3">
    <name type="scientific">Petrachloros mirabilis ULC683</name>
    <dbReference type="NCBI Taxonomy" id="2781853"/>
    <lineage>
        <taxon>Bacteria</taxon>
        <taxon>Bacillati</taxon>
        <taxon>Cyanobacteriota</taxon>
        <taxon>Cyanophyceae</taxon>
        <taxon>Synechococcales</taxon>
        <taxon>Petrachlorosaceae</taxon>
        <taxon>Petrachloros</taxon>
        <taxon>Petrachloros mirabilis</taxon>
    </lineage>
</organism>
<evidence type="ECO:0000313" key="3">
    <source>
        <dbReference type="Proteomes" id="UP000607397"/>
    </source>
</evidence>
<dbReference type="EMBL" id="WVIC01000002">
    <property type="protein sequence ID" value="NCJ05262.1"/>
    <property type="molecule type" value="Genomic_DNA"/>
</dbReference>
<name>A0A8K1ZW90_9CYAN</name>
<evidence type="ECO:0008006" key="4">
    <source>
        <dbReference type="Google" id="ProtNLM"/>
    </source>
</evidence>
<keyword evidence="3" id="KW-1185">Reference proteome</keyword>
<accession>A0A8K1ZW90</accession>
<gene>
    <name evidence="2" type="ORF">GS597_01765</name>
</gene>
<evidence type="ECO:0000256" key="1">
    <source>
        <dbReference type="SAM" id="Phobius"/>
    </source>
</evidence>
<dbReference type="AlphaFoldDB" id="A0A8K1ZW90"/>
<evidence type="ECO:0000313" key="2">
    <source>
        <dbReference type="EMBL" id="NCJ05262.1"/>
    </source>
</evidence>
<keyword evidence="1" id="KW-0472">Membrane</keyword>
<dbReference type="RefSeq" id="WP_238717847.1">
    <property type="nucleotide sequence ID" value="NZ_WVIC01000002.1"/>
</dbReference>
<feature type="transmembrane region" description="Helical" evidence="1">
    <location>
        <begin position="39"/>
        <end position="57"/>
    </location>
</feature>